<gene>
    <name evidence="1" type="ORF">PoB_005668000</name>
</gene>
<dbReference type="AlphaFoldDB" id="A0AAV4CBQ5"/>
<proteinExistence type="predicted"/>
<reference evidence="1 2" key="1">
    <citation type="journal article" date="2021" name="Elife">
        <title>Chloroplast acquisition without the gene transfer in kleptoplastic sea slugs, Plakobranchus ocellatus.</title>
        <authorList>
            <person name="Maeda T."/>
            <person name="Takahashi S."/>
            <person name="Yoshida T."/>
            <person name="Shimamura S."/>
            <person name="Takaki Y."/>
            <person name="Nagai Y."/>
            <person name="Toyoda A."/>
            <person name="Suzuki Y."/>
            <person name="Arimoto A."/>
            <person name="Ishii H."/>
            <person name="Satoh N."/>
            <person name="Nishiyama T."/>
            <person name="Hasebe M."/>
            <person name="Maruyama T."/>
            <person name="Minagawa J."/>
            <person name="Obokata J."/>
            <person name="Shigenobu S."/>
        </authorList>
    </citation>
    <scope>NUCLEOTIDE SEQUENCE [LARGE SCALE GENOMIC DNA]</scope>
</reference>
<accession>A0AAV4CBQ5</accession>
<protein>
    <submittedName>
        <fullName evidence="1">Uncharacterized protein</fullName>
    </submittedName>
</protein>
<comment type="caution">
    <text evidence="1">The sequence shown here is derived from an EMBL/GenBank/DDBJ whole genome shotgun (WGS) entry which is preliminary data.</text>
</comment>
<evidence type="ECO:0000313" key="2">
    <source>
        <dbReference type="Proteomes" id="UP000735302"/>
    </source>
</evidence>
<name>A0AAV4CBQ5_9GAST</name>
<dbReference type="Proteomes" id="UP000735302">
    <property type="component" value="Unassembled WGS sequence"/>
</dbReference>
<dbReference type="EMBL" id="BLXT01006232">
    <property type="protein sequence ID" value="GFO30175.1"/>
    <property type="molecule type" value="Genomic_DNA"/>
</dbReference>
<keyword evidence="2" id="KW-1185">Reference proteome</keyword>
<sequence length="143" mass="16749">MVQHTVGIQLGLRMWFRYMYIICDTVGTQAGAQDKVQIPSYISVKDTVEIEARAQGHCWNILDEVQILSYISVLDTVGTQAWAQEEVPISPYIPVQDTVGIFWMRFRYPLYRNRTLLGHKLGLRMRFRYHVIYRYMTLLENSG</sequence>
<organism evidence="1 2">
    <name type="scientific">Plakobranchus ocellatus</name>
    <dbReference type="NCBI Taxonomy" id="259542"/>
    <lineage>
        <taxon>Eukaryota</taxon>
        <taxon>Metazoa</taxon>
        <taxon>Spiralia</taxon>
        <taxon>Lophotrochozoa</taxon>
        <taxon>Mollusca</taxon>
        <taxon>Gastropoda</taxon>
        <taxon>Heterobranchia</taxon>
        <taxon>Euthyneura</taxon>
        <taxon>Panpulmonata</taxon>
        <taxon>Sacoglossa</taxon>
        <taxon>Placobranchoidea</taxon>
        <taxon>Plakobranchidae</taxon>
        <taxon>Plakobranchus</taxon>
    </lineage>
</organism>
<evidence type="ECO:0000313" key="1">
    <source>
        <dbReference type="EMBL" id="GFO30175.1"/>
    </source>
</evidence>